<evidence type="ECO:0000313" key="1">
    <source>
        <dbReference type="EMBL" id="KAK2153995.1"/>
    </source>
</evidence>
<evidence type="ECO:0000313" key="2">
    <source>
        <dbReference type="Proteomes" id="UP001208570"/>
    </source>
</evidence>
<dbReference type="AlphaFoldDB" id="A0AAD9JK75"/>
<organism evidence="1 2">
    <name type="scientific">Paralvinella palmiformis</name>
    <dbReference type="NCBI Taxonomy" id="53620"/>
    <lineage>
        <taxon>Eukaryota</taxon>
        <taxon>Metazoa</taxon>
        <taxon>Spiralia</taxon>
        <taxon>Lophotrochozoa</taxon>
        <taxon>Annelida</taxon>
        <taxon>Polychaeta</taxon>
        <taxon>Sedentaria</taxon>
        <taxon>Canalipalpata</taxon>
        <taxon>Terebellida</taxon>
        <taxon>Terebelliformia</taxon>
        <taxon>Alvinellidae</taxon>
        <taxon>Paralvinella</taxon>
    </lineage>
</organism>
<keyword evidence="2" id="KW-1185">Reference proteome</keyword>
<name>A0AAD9JK75_9ANNE</name>
<sequence length="209" mass="23729">RLNLANETILIIGRRRNVDIVKIDLGSGYNLTKISLMDRIKPFHGMAQDYFITTRRGLSWKEIPDFVVGRNGYDNWLVAKALDWNITLIDASRTVLALHQSGIDGYMSGSKTVAKETKYINLRLGRGVRYRQGVTGYAPFYTNGTCGFQPKRSRFIHCNKIYNITLCGRPGKINLPLAKKLTTRLAINARVVDSVPQNKKRHVKSRLPH</sequence>
<comment type="caution">
    <text evidence="1">The sequence shown here is derived from an EMBL/GenBank/DDBJ whole genome shotgun (WGS) entry which is preliminary data.</text>
</comment>
<protein>
    <submittedName>
        <fullName evidence="1">Uncharacterized protein</fullName>
    </submittedName>
</protein>
<reference evidence="1" key="1">
    <citation type="journal article" date="2023" name="Mol. Biol. Evol.">
        <title>Third-Generation Sequencing Reveals the Adaptive Role of the Epigenome in Three Deep-Sea Polychaetes.</title>
        <authorList>
            <person name="Perez M."/>
            <person name="Aroh O."/>
            <person name="Sun Y."/>
            <person name="Lan Y."/>
            <person name="Juniper S.K."/>
            <person name="Young C.R."/>
            <person name="Angers B."/>
            <person name="Qian P.Y."/>
        </authorList>
    </citation>
    <scope>NUCLEOTIDE SEQUENCE</scope>
    <source>
        <strain evidence="1">P08H-3</strain>
    </source>
</reference>
<feature type="non-terminal residue" evidence="1">
    <location>
        <position position="1"/>
    </location>
</feature>
<gene>
    <name evidence="1" type="ORF">LSH36_279g00006</name>
</gene>
<accession>A0AAD9JK75</accession>
<proteinExistence type="predicted"/>
<dbReference type="Proteomes" id="UP001208570">
    <property type="component" value="Unassembled WGS sequence"/>
</dbReference>
<dbReference type="EMBL" id="JAODUP010000279">
    <property type="protein sequence ID" value="KAK2153995.1"/>
    <property type="molecule type" value="Genomic_DNA"/>
</dbReference>